<feature type="transmembrane region" description="Helical" evidence="1">
    <location>
        <begin position="39"/>
        <end position="57"/>
    </location>
</feature>
<feature type="transmembrane region" description="Helical" evidence="1">
    <location>
        <begin position="69"/>
        <end position="90"/>
    </location>
</feature>
<keyword evidence="1" id="KW-1133">Transmembrane helix</keyword>
<dbReference type="InterPro" id="IPR029052">
    <property type="entry name" value="Metallo-depent_PP-like"/>
</dbReference>
<protein>
    <submittedName>
        <fullName evidence="3">Metallophosphoesterase</fullName>
    </submittedName>
</protein>
<evidence type="ECO:0000313" key="4">
    <source>
        <dbReference type="Proteomes" id="UP000092616"/>
    </source>
</evidence>
<evidence type="ECO:0000256" key="1">
    <source>
        <dbReference type="SAM" id="Phobius"/>
    </source>
</evidence>
<feature type="transmembrane region" description="Helical" evidence="1">
    <location>
        <begin position="110"/>
        <end position="132"/>
    </location>
</feature>
<keyword evidence="1" id="KW-0812">Transmembrane</keyword>
<evidence type="ECO:0000259" key="2">
    <source>
        <dbReference type="Pfam" id="PF00149"/>
    </source>
</evidence>
<accession>A0A1B8QBD8</accession>
<gene>
    <name evidence="3" type="ORF">A9306_01015</name>
</gene>
<dbReference type="RefSeq" id="WP_067338042.1">
    <property type="nucleotide sequence ID" value="NZ_LZNA01000056.1"/>
</dbReference>
<name>A0A1B8QBD8_9GAMM</name>
<keyword evidence="1" id="KW-0472">Membrane</keyword>
<dbReference type="AlphaFoldDB" id="A0A1B8QBD8"/>
<dbReference type="Proteomes" id="UP000092616">
    <property type="component" value="Unassembled WGS sequence"/>
</dbReference>
<dbReference type="PANTHER" id="PTHR31302:SF0">
    <property type="entry name" value="TRANSMEMBRANE PROTEIN WITH METALLOPHOSPHOESTERASE DOMAIN"/>
    <property type="match status" value="1"/>
</dbReference>
<dbReference type="InterPro" id="IPR004843">
    <property type="entry name" value="Calcineurin-like_PHP"/>
</dbReference>
<evidence type="ECO:0000313" key="3">
    <source>
        <dbReference type="EMBL" id="OBX77063.1"/>
    </source>
</evidence>
<sequence length="379" mass="42156">MRWVFLAITVLLLEGLTYGAARGVQWGFAPWLTAKTSRYVLWALFAFSNGLLLAVVVKFSGMGLKLLMSWLTVLWLFILAMLATWLVHLLVSKLLLVSMGASTASGYTLWGVRGLLAMMFVGLVGLGVYNAYMPVVRRLTIQTNQPLAKPLRIGLVSDLHLGRLIGQHHLKKLQAIVKHEHIELLLMAGDIMDDNTDEYNARNMQPTLSALVHAVPLGVYASLGNHDMYGHEAQIRRAIEEAGIHLLTDSRALVDQRLWLIGRLDDHAKYRKPTADLLPPNNQLPIVLLDHEPSQIAQNAALPIDVQLSGHTHNGQIFPANFIVKAMYRLAYGHERIHDTDFIVSSGYGLWGVPFRLGSQSEVWVIDLIGSNQSANISR</sequence>
<dbReference type="Pfam" id="PF00149">
    <property type="entry name" value="Metallophos"/>
    <property type="match status" value="1"/>
</dbReference>
<dbReference type="PANTHER" id="PTHR31302">
    <property type="entry name" value="TRANSMEMBRANE PROTEIN WITH METALLOPHOSPHOESTERASE DOMAIN-RELATED"/>
    <property type="match status" value="1"/>
</dbReference>
<dbReference type="InterPro" id="IPR051158">
    <property type="entry name" value="Metallophosphoesterase_sf"/>
</dbReference>
<comment type="caution">
    <text evidence="3">The sequence shown here is derived from an EMBL/GenBank/DDBJ whole genome shotgun (WGS) entry which is preliminary data.</text>
</comment>
<dbReference type="EMBL" id="LZNA01000056">
    <property type="protein sequence ID" value="OBX77063.1"/>
    <property type="molecule type" value="Genomic_DNA"/>
</dbReference>
<dbReference type="GO" id="GO:0016787">
    <property type="term" value="F:hydrolase activity"/>
    <property type="evidence" value="ECO:0007669"/>
    <property type="project" value="InterPro"/>
</dbReference>
<feature type="domain" description="Calcineurin-like phosphoesterase" evidence="2">
    <location>
        <begin position="151"/>
        <end position="314"/>
    </location>
</feature>
<proteinExistence type="predicted"/>
<keyword evidence="4" id="KW-1185">Reference proteome</keyword>
<dbReference type="Gene3D" id="3.60.21.10">
    <property type="match status" value="1"/>
</dbReference>
<dbReference type="SUPFAM" id="SSF56300">
    <property type="entry name" value="Metallo-dependent phosphatases"/>
    <property type="match status" value="1"/>
</dbReference>
<reference evidence="3 4" key="1">
    <citation type="submission" date="2016-06" db="EMBL/GenBank/DDBJ databases">
        <title>Draft genome of Moraxella atlantae CCUG 59586.</title>
        <authorList>
            <person name="Salva-Serra F."/>
            <person name="Engstrom-Jakobsson H."/>
            <person name="Thorell K."/>
            <person name="Gonzales-Siles L."/>
            <person name="Karlsson R."/>
            <person name="Boulund F."/>
            <person name="Engstrand L."/>
            <person name="Kristiansson E."/>
            <person name="Moore E."/>
        </authorList>
    </citation>
    <scope>NUCLEOTIDE SEQUENCE [LARGE SCALE GENOMIC DNA]</scope>
    <source>
        <strain evidence="3 4">CCUG 59586</strain>
    </source>
</reference>
<organism evidence="3 4">
    <name type="scientific">Faucicola atlantae</name>
    <dbReference type="NCBI Taxonomy" id="34059"/>
    <lineage>
        <taxon>Bacteria</taxon>
        <taxon>Pseudomonadati</taxon>
        <taxon>Pseudomonadota</taxon>
        <taxon>Gammaproteobacteria</taxon>
        <taxon>Moraxellales</taxon>
        <taxon>Moraxellaceae</taxon>
        <taxon>Faucicola</taxon>
    </lineage>
</organism>